<reference evidence="1 2" key="1">
    <citation type="submission" date="2016-08" db="EMBL/GenBank/DDBJ databases">
        <title>Genome of Bacillus solimangrovi GH2-4.</title>
        <authorList>
            <person name="Lim S."/>
            <person name="Kim B.-C."/>
        </authorList>
    </citation>
    <scope>NUCLEOTIDE SEQUENCE [LARGE SCALE GENOMIC DNA]</scope>
    <source>
        <strain evidence="1 2">GH2-4</strain>
    </source>
</reference>
<gene>
    <name evidence="1" type="ORF">BFG57_14600</name>
</gene>
<evidence type="ECO:0008006" key="3">
    <source>
        <dbReference type="Google" id="ProtNLM"/>
    </source>
</evidence>
<dbReference type="RefSeq" id="WP_069717079.1">
    <property type="nucleotide sequence ID" value="NZ_MJEH01000021.1"/>
</dbReference>
<protein>
    <recommendedName>
        <fullName evidence="3">HAD family hydrolase</fullName>
    </recommendedName>
</protein>
<dbReference type="Gene3D" id="3.40.50.1000">
    <property type="entry name" value="HAD superfamily/HAD-like"/>
    <property type="match status" value="1"/>
</dbReference>
<dbReference type="Proteomes" id="UP000095209">
    <property type="component" value="Unassembled WGS sequence"/>
</dbReference>
<dbReference type="SUPFAM" id="SSF56784">
    <property type="entry name" value="HAD-like"/>
    <property type="match status" value="1"/>
</dbReference>
<dbReference type="STRING" id="1305675.BFG57_14600"/>
<keyword evidence="2" id="KW-1185">Reference proteome</keyword>
<evidence type="ECO:0000313" key="1">
    <source>
        <dbReference type="EMBL" id="OEH92901.1"/>
    </source>
</evidence>
<dbReference type="Pfam" id="PF00702">
    <property type="entry name" value="Hydrolase"/>
    <property type="match status" value="1"/>
</dbReference>
<name>A0A1E5LFQ2_9BACI</name>
<accession>A0A1E5LFQ2</accession>
<evidence type="ECO:0000313" key="2">
    <source>
        <dbReference type="Proteomes" id="UP000095209"/>
    </source>
</evidence>
<dbReference type="PANTHER" id="PTHR47478:SF1">
    <property type="entry name" value="PYRIMIDINE 5'-NUCLEOTIDASE YJJG"/>
    <property type="match status" value="1"/>
</dbReference>
<dbReference type="PANTHER" id="PTHR47478">
    <property type="match status" value="1"/>
</dbReference>
<dbReference type="SFLD" id="SFLDG01129">
    <property type="entry name" value="C1.5:_HAD__Beta-PGM__Phosphata"/>
    <property type="match status" value="1"/>
</dbReference>
<dbReference type="OrthoDB" id="25198at2"/>
<organism evidence="1 2">
    <name type="scientific">Bacillus solimangrovi</name>
    <dbReference type="NCBI Taxonomy" id="1305675"/>
    <lineage>
        <taxon>Bacteria</taxon>
        <taxon>Bacillati</taxon>
        <taxon>Bacillota</taxon>
        <taxon>Bacilli</taxon>
        <taxon>Bacillales</taxon>
        <taxon>Bacillaceae</taxon>
        <taxon>Bacillus</taxon>
    </lineage>
</organism>
<comment type="caution">
    <text evidence="1">The sequence shown here is derived from an EMBL/GenBank/DDBJ whole genome shotgun (WGS) entry which is preliminary data.</text>
</comment>
<dbReference type="AlphaFoldDB" id="A0A1E5LFQ2"/>
<dbReference type="EMBL" id="MJEH01000021">
    <property type="protein sequence ID" value="OEH92901.1"/>
    <property type="molecule type" value="Genomic_DNA"/>
</dbReference>
<dbReference type="InterPro" id="IPR052550">
    <property type="entry name" value="Pyrimidine_5'-ntase_YjjG"/>
</dbReference>
<dbReference type="InterPro" id="IPR006439">
    <property type="entry name" value="HAD-SF_hydro_IA"/>
</dbReference>
<dbReference type="InterPro" id="IPR036412">
    <property type="entry name" value="HAD-like_sf"/>
</dbReference>
<dbReference type="Gene3D" id="1.10.150.240">
    <property type="entry name" value="Putative phosphatase, domain 2"/>
    <property type="match status" value="1"/>
</dbReference>
<dbReference type="InterPro" id="IPR023198">
    <property type="entry name" value="PGP-like_dom2"/>
</dbReference>
<dbReference type="NCBIfam" id="TIGR01549">
    <property type="entry name" value="HAD-SF-IA-v1"/>
    <property type="match status" value="1"/>
</dbReference>
<dbReference type="SFLD" id="SFLDS00003">
    <property type="entry name" value="Haloacid_Dehalogenase"/>
    <property type="match status" value="1"/>
</dbReference>
<sequence length="242" mass="28475">MKWDCICFDLDNTLCDYERAFESGMRTNYALFLKKHWKDTSFPTPEEWFPVYKSYCDRYWHKVENESLSKRDYQRKRLVDSLLQFGVEISNESADSFQNSFYKLVDEHVLLFPGIEHLLDELKAYGTKLGIISNGRVDTQKRKIDRLKLFKWFSMDSIIISDEVGVVKPEAKIFQCAEQRLKAEKDRKLFVGDSWELDVCGAINAGWGALYFNTRNKVIKINNPEIDECKTIQELTETIFSR</sequence>
<dbReference type="InterPro" id="IPR023214">
    <property type="entry name" value="HAD_sf"/>
</dbReference>
<proteinExistence type="predicted"/>